<proteinExistence type="predicted"/>
<dbReference type="InterPro" id="IPR013216">
    <property type="entry name" value="Methyltransf_11"/>
</dbReference>
<feature type="domain" description="Methyltransferase type 11" evidence="1">
    <location>
        <begin position="39"/>
        <end position="133"/>
    </location>
</feature>
<dbReference type="CDD" id="cd02440">
    <property type="entry name" value="AdoMet_MTases"/>
    <property type="match status" value="1"/>
</dbReference>
<dbReference type="Pfam" id="PF08241">
    <property type="entry name" value="Methyltransf_11"/>
    <property type="match status" value="1"/>
</dbReference>
<evidence type="ECO:0000313" key="2">
    <source>
        <dbReference type="EMBL" id="GGI17557.1"/>
    </source>
</evidence>
<dbReference type="PANTHER" id="PTHR43591:SF24">
    <property type="entry name" value="2-METHOXY-6-POLYPRENYL-1,4-BENZOQUINOL METHYLASE, MITOCHONDRIAL"/>
    <property type="match status" value="1"/>
</dbReference>
<dbReference type="GO" id="GO:0008757">
    <property type="term" value="F:S-adenosylmethionine-dependent methyltransferase activity"/>
    <property type="evidence" value="ECO:0007669"/>
    <property type="project" value="InterPro"/>
</dbReference>
<keyword evidence="3" id="KW-1185">Reference proteome</keyword>
<sequence length="257" mass="29561">MSINFHEEQNKLSYTTRLADQSWIDFIKNHIDVNGKMVVDIGCGGGIYSKALAMLGAKVTAVDFSEEMLKGATENCKGLENIAFLQGNAYHTNLASSSFDIILQRALIHHLKDLDACFKEANRLLKKNGLLIIQDRTPEDCLLPGDPNHIRGYFFEKYPKLESIESSRRYPSQKVIQALESNGFYITTEEKLWEARRHYQNFEQLSDDLRQRTGRSILHELTNDELSMLIQTIQSKLNHQTAIIEKDRWTIWIAIKK</sequence>
<dbReference type="EMBL" id="BMHB01000003">
    <property type="protein sequence ID" value="GGI17557.1"/>
    <property type="molecule type" value="Genomic_DNA"/>
</dbReference>
<evidence type="ECO:0000259" key="1">
    <source>
        <dbReference type="Pfam" id="PF08241"/>
    </source>
</evidence>
<dbReference type="SUPFAM" id="SSF53335">
    <property type="entry name" value="S-adenosyl-L-methionine-dependent methyltransferases"/>
    <property type="match status" value="1"/>
</dbReference>
<dbReference type="Proteomes" id="UP000626244">
    <property type="component" value="Unassembled WGS sequence"/>
</dbReference>
<name>A0A8J3F1N0_9BACI</name>
<organism evidence="2 3">
    <name type="scientific">Gottfriedia solisilvae</name>
    <dbReference type="NCBI Taxonomy" id="1516104"/>
    <lineage>
        <taxon>Bacteria</taxon>
        <taxon>Bacillati</taxon>
        <taxon>Bacillota</taxon>
        <taxon>Bacilli</taxon>
        <taxon>Bacillales</taxon>
        <taxon>Bacillaceae</taxon>
        <taxon>Gottfriedia</taxon>
    </lineage>
</organism>
<reference evidence="3" key="1">
    <citation type="journal article" date="2019" name="Int. J. Syst. Evol. Microbiol.">
        <title>The Global Catalogue of Microorganisms (GCM) 10K type strain sequencing project: providing services to taxonomists for standard genome sequencing and annotation.</title>
        <authorList>
            <consortium name="The Broad Institute Genomics Platform"/>
            <consortium name="The Broad Institute Genome Sequencing Center for Infectious Disease"/>
            <person name="Wu L."/>
            <person name="Ma J."/>
        </authorList>
    </citation>
    <scope>NUCLEOTIDE SEQUENCE [LARGE SCALE GENOMIC DNA]</scope>
    <source>
        <strain evidence="3">CGMCC 1.14993</strain>
    </source>
</reference>
<accession>A0A8J3F1N0</accession>
<dbReference type="OrthoDB" id="9791837at2"/>
<keyword evidence="2" id="KW-0808">Transferase</keyword>
<evidence type="ECO:0000313" key="3">
    <source>
        <dbReference type="Proteomes" id="UP000626244"/>
    </source>
</evidence>
<dbReference type="GO" id="GO:0032259">
    <property type="term" value="P:methylation"/>
    <property type="evidence" value="ECO:0007669"/>
    <property type="project" value="UniProtKB-KW"/>
</dbReference>
<gene>
    <name evidence="2" type="ORF">GCM10007380_38540</name>
</gene>
<dbReference type="InterPro" id="IPR029063">
    <property type="entry name" value="SAM-dependent_MTases_sf"/>
</dbReference>
<dbReference type="PANTHER" id="PTHR43591">
    <property type="entry name" value="METHYLTRANSFERASE"/>
    <property type="match status" value="1"/>
</dbReference>
<comment type="caution">
    <text evidence="2">The sequence shown here is derived from an EMBL/GenBank/DDBJ whole genome shotgun (WGS) entry which is preliminary data.</text>
</comment>
<dbReference type="RefSeq" id="WP_088001957.1">
    <property type="nucleotide sequence ID" value="NZ_BMHB01000003.1"/>
</dbReference>
<dbReference type="AlphaFoldDB" id="A0A8J3F1N0"/>
<keyword evidence="2" id="KW-0489">Methyltransferase</keyword>
<protein>
    <submittedName>
        <fullName evidence="2">SAM-dependent methyltransferase</fullName>
    </submittedName>
</protein>
<dbReference type="Gene3D" id="3.40.50.150">
    <property type="entry name" value="Vaccinia Virus protein VP39"/>
    <property type="match status" value="1"/>
</dbReference>